<keyword evidence="4" id="KW-0256">Endoplasmic reticulum</keyword>
<comment type="function">
    <text evidence="4">Part of the endoplasmic reticulum membrane protein complex (EMC) that enables the energy-independent insertion into endoplasmic reticulum membranes of newly synthesized membrane proteins.</text>
</comment>
<feature type="repeat" description="TPR" evidence="3">
    <location>
        <begin position="148"/>
        <end position="181"/>
    </location>
</feature>
<dbReference type="Proteomes" id="UP000789572">
    <property type="component" value="Unassembled WGS sequence"/>
</dbReference>
<comment type="similarity">
    <text evidence="4">Belongs to the EMC2 family.</text>
</comment>
<comment type="caution">
    <text evidence="6">The sequence shown here is derived from an EMBL/GenBank/DDBJ whole genome shotgun (WGS) entry which is preliminary data.</text>
</comment>
<dbReference type="AlphaFoldDB" id="A0A9N9B656"/>
<feature type="domain" description="EMC2 TPR-like" evidence="5">
    <location>
        <begin position="88"/>
        <end position="192"/>
    </location>
</feature>
<evidence type="ECO:0000259" key="5">
    <source>
        <dbReference type="Pfam" id="PF22890"/>
    </source>
</evidence>
<dbReference type="SMART" id="SM00028">
    <property type="entry name" value="TPR"/>
    <property type="match status" value="3"/>
</dbReference>
<evidence type="ECO:0000256" key="1">
    <source>
        <dbReference type="ARBA" id="ARBA00022737"/>
    </source>
</evidence>
<evidence type="ECO:0000256" key="4">
    <source>
        <dbReference type="RuleBase" id="RU367091"/>
    </source>
</evidence>
<dbReference type="PANTHER" id="PTHR12760">
    <property type="entry name" value="TETRATRICOPEPTIDE REPEAT PROTEIN"/>
    <property type="match status" value="1"/>
</dbReference>
<organism evidence="6 7">
    <name type="scientific">Paraglomus occultum</name>
    <dbReference type="NCBI Taxonomy" id="144539"/>
    <lineage>
        <taxon>Eukaryota</taxon>
        <taxon>Fungi</taxon>
        <taxon>Fungi incertae sedis</taxon>
        <taxon>Mucoromycota</taxon>
        <taxon>Glomeromycotina</taxon>
        <taxon>Glomeromycetes</taxon>
        <taxon>Paraglomerales</taxon>
        <taxon>Paraglomeraceae</taxon>
        <taxon>Paraglomus</taxon>
    </lineage>
</organism>
<dbReference type="OrthoDB" id="124397at2759"/>
<dbReference type="InterPro" id="IPR039856">
    <property type="entry name" value="EMC2-like"/>
</dbReference>
<dbReference type="PROSITE" id="PS50005">
    <property type="entry name" value="TPR"/>
    <property type="match status" value="2"/>
</dbReference>
<evidence type="ECO:0000313" key="6">
    <source>
        <dbReference type="EMBL" id="CAG8552102.1"/>
    </source>
</evidence>
<dbReference type="InterPro" id="IPR055217">
    <property type="entry name" value="TPR_EMC2"/>
</dbReference>
<dbReference type="InterPro" id="IPR011990">
    <property type="entry name" value="TPR-like_helical_dom_sf"/>
</dbReference>
<evidence type="ECO:0000256" key="3">
    <source>
        <dbReference type="PROSITE-ProRule" id="PRU00339"/>
    </source>
</evidence>
<keyword evidence="2 3" id="KW-0802">TPR repeat</keyword>
<evidence type="ECO:0000313" key="7">
    <source>
        <dbReference type="Proteomes" id="UP000789572"/>
    </source>
</evidence>
<gene>
    <name evidence="6" type="ORF">POCULU_LOCUS5073</name>
</gene>
<keyword evidence="7" id="KW-1185">Reference proteome</keyword>
<protein>
    <recommendedName>
        <fullName evidence="4">ER membrane protein complex subunit 2</fullName>
    </recommendedName>
</protein>
<proteinExistence type="inferred from homology"/>
<dbReference type="SUPFAM" id="SSF48452">
    <property type="entry name" value="TPR-like"/>
    <property type="match status" value="1"/>
</dbReference>
<dbReference type="InterPro" id="IPR019734">
    <property type="entry name" value="TPR_rpt"/>
</dbReference>
<dbReference type="Gene3D" id="1.25.40.10">
    <property type="entry name" value="Tetratricopeptide repeat domain"/>
    <property type="match status" value="1"/>
</dbReference>
<keyword evidence="1" id="KW-0677">Repeat</keyword>
<dbReference type="Pfam" id="PF22890">
    <property type="entry name" value="TPR_EMC2"/>
    <property type="match status" value="1"/>
</dbReference>
<reference evidence="6" key="1">
    <citation type="submission" date="2021-06" db="EMBL/GenBank/DDBJ databases">
        <authorList>
            <person name="Kallberg Y."/>
            <person name="Tangrot J."/>
            <person name="Rosling A."/>
        </authorList>
    </citation>
    <scope>NUCLEOTIDE SEQUENCE</scope>
    <source>
        <strain evidence="6">IA702</strain>
    </source>
</reference>
<dbReference type="GO" id="GO:0072546">
    <property type="term" value="C:EMC complex"/>
    <property type="evidence" value="ECO:0007669"/>
    <property type="project" value="UniProtKB-UniRule"/>
</dbReference>
<comment type="subcellular location">
    <subcellularLocation>
        <location evidence="4">Endoplasmic reticulum membrane</location>
        <topology evidence="4">Peripheral membrane protein</topology>
        <orientation evidence="4">Cytoplasmic side</orientation>
    </subcellularLocation>
</comment>
<sequence>MHSYSTAVSTLHELRKSGERKPDLVVSLGQTLIDGGLTRKLGDEAWSVYEQIFIAALDVGRDDLAKTCLERLEKRFPDSPRVELLLGMKYEAEKKLDQALSIYEKILNEDETNMPVEKRKIALYKTMGHNQEAINALVRFLDVYYNDVEAWLELASLYLRQHLYQQAAFCLEELILLQPQNHFYHLKYAEVLYTSDNIPLALKEYCRVIELCDDYVRALYGIKLCTYKLLNASSSASSSKITGNTDSHTLSVLNELATERLLHVYSHKKCSKVIKDVVREWLQNY</sequence>
<accession>A0A9N9B656</accession>
<evidence type="ECO:0000256" key="2">
    <source>
        <dbReference type="ARBA" id="ARBA00022803"/>
    </source>
</evidence>
<dbReference type="EMBL" id="CAJVPJ010000726">
    <property type="protein sequence ID" value="CAG8552102.1"/>
    <property type="molecule type" value="Genomic_DNA"/>
</dbReference>
<dbReference type="Pfam" id="PF13174">
    <property type="entry name" value="TPR_6"/>
    <property type="match status" value="1"/>
</dbReference>
<comment type="subunit">
    <text evidence="4">Component of the ER membrane protein complex (EMC).</text>
</comment>
<feature type="repeat" description="TPR" evidence="3">
    <location>
        <begin position="80"/>
        <end position="113"/>
    </location>
</feature>
<name>A0A9N9B656_9GLOM</name>
<keyword evidence="4" id="KW-0472">Membrane</keyword>